<accession>A0A366HD17</accession>
<reference evidence="2 3" key="1">
    <citation type="submission" date="2018-06" db="EMBL/GenBank/DDBJ databases">
        <title>Genomic Encyclopedia of Type Strains, Phase IV (KMG-IV): sequencing the most valuable type-strain genomes for metagenomic binning, comparative biology and taxonomic classification.</title>
        <authorList>
            <person name="Goeker M."/>
        </authorList>
    </citation>
    <scope>NUCLEOTIDE SEQUENCE [LARGE SCALE GENOMIC DNA]</scope>
    <source>
        <strain evidence="2 3">DSM 25532</strain>
    </source>
</reference>
<dbReference type="AlphaFoldDB" id="A0A366HD17"/>
<evidence type="ECO:0000313" key="2">
    <source>
        <dbReference type="EMBL" id="RBP40351.1"/>
    </source>
</evidence>
<proteinExistence type="predicted"/>
<organism evidence="2 3">
    <name type="scientific">Roseimicrobium gellanilyticum</name>
    <dbReference type="NCBI Taxonomy" id="748857"/>
    <lineage>
        <taxon>Bacteria</taxon>
        <taxon>Pseudomonadati</taxon>
        <taxon>Verrucomicrobiota</taxon>
        <taxon>Verrucomicrobiia</taxon>
        <taxon>Verrucomicrobiales</taxon>
        <taxon>Verrucomicrobiaceae</taxon>
        <taxon>Roseimicrobium</taxon>
    </lineage>
</organism>
<evidence type="ECO:0008006" key="4">
    <source>
        <dbReference type="Google" id="ProtNLM"/>
    </source>
</evidence>
<keyword evidence="3" id="KW-1185">Reference proteome</keyword>
<dbReference type="RefSeq" id="WP_113960226.1">
    <property type="nucleotide sequence ID" value="NZ_QNRR01000008.1"/>
</dbReference>
<dbReference type="EMBL" id="QNRR01000008">
    <property type="protein sequence ID" value="RBP40351.1"/>
    <property type="molecule type" value="Genomic_DNA"/>
</dbReference>
<sequence>MKTRSFLTLLLVGCTTLAALGAESKLKRADLSGFPFWSSPKRGFVPPFIPGLNATLQLTDAQAEQIAKAQSDMGNDESVKAARSLSKSDTSVTAEQREKARATMDAATARMREQIATILTPEQKTLIEKINAVYAAASEETGIVYADKFASIKADPEARKRIQEEKNQDMEEQFLSKLDGILNESQKAALAQAAEAEIQRNAKAAATKKTAK</sequence>
<protein>
    <recommendedName>
        <fullName evidence="4">LTXXQ motif family protein</fullName>
    </recommendedName>
</protein>
<feature type="chain" id="PRO_5016735521" description="LTXXQ motif family protein" evidence="1">
    <location>
        <begin position="22"/>
        <end position="212"/>
    </location>
</feature>
<comment type="caution">
    <text evidence="2">The sequence shown here is derived from an EMBL/GenBank/DDBJ whole genome shotgun (WGS) entry which is preliminary data.</text>
</comment>
<feature type="signal peptide" evidence="1">
    <location>
        <begin position="1"/>
        <end position="21"/>
    </location>
</feature>
<keyword evidence="1" id="KW-0732">Signal</keyword>
<name>A0A366HD17_9BACT</name>
<evidence type="ECO:0000313" key="3">
    <source>
        <dbReference type="Proteomes" id="UP000253426"/>
    </source>
</evidence>
<dbReference type="Proteomes" id="UP000253426">
    <property type="component" value="Unassembled WGS sequence"/>
</dbReference>
<gene>
    <name evidence="2" type="ORF">DES53_10858</name>
</gene>
<evidence type="ECO:0000256" key="1">
    <source>
        <dbReference type="SAM" id="SignalP"/>
    </source>
</evidence>